<dbReference type="AlphaFoldDB" id="A0A938XNJ3"/>
<name>A0A938XNJ3_9FIRM</name>
<keyword evidence="2 3" id="KW-0408">Iron</keyword>
<evidence type="ECO:0000256" key="2">
    <source>
        <dbReference type="ARBA" id="ARBA00023004"/>
    </source>
</evidence>
<keyword evidence="3" id="KW-0648">Protein biosynthesis</keyword>
<proteinExistence type="inferred from homology"/>
<dbReference type="Pfam" id="PF01327">
    <property type="entry name" value="Pep_deformylase"/>
    <property type="match status" value="1"/>
</dbReference>
<feature type="binding site" evidence="3">
    <location>
        <position position="131"/>
    </location>
    <ligand>
        <name>Fe cation</name>
        <dbReference type="ChEBI" id="CHEBI:24875"/>
    </ligand>
</feature>
<reference evidence="4" key="1">
    <citation type="submission" date="2021-01" db="EMBL/GenBank/DDBJ databases">
        <title>Genomic Encyclopedia of Type Strains, Phase IV (KMG-IV): sequencing the most valuable type-strain genomes for metagenomic binning, comparative biology and taxonomic classification.</title>
        <authorList>
            <person name="Goeker M."/>
        </authorList>
    </citation>
    <scope>NUCLEOTIDE SEQUENCE</scope>
    <source>
        <strain evidence="4">DSM 23230</strain>
    </source>
</reference>
<dbReference type="GO" id="GO:0046872">
    <property type="term" value="F:metal ion binding"/>
    <property type="evidence" value="ECO:0007669"/>
    <property type="project" value="UniProtKB-KW"/>
</dbReference>
<dbReference type="Proteomes" id="UP000774000">
    <property type="component" value="Unassembled WGS sequence"/>
</dbReference>
<dbReference type="PANTHER" id="PTHR10458:SF22">
    <property type="entry name" value="PEPTIDE DEFORMYLASE"/>
    <property type="match status" value="1"/>
</dbReference>
<dbReference type="InterPro" id="IPR036821">
    <property type="entry name" value="Peptide_deformylase_sf"/>
</dbReference>
<dbReference type="CDD" id="cd00487">
    <property type="entry name" value="Pep_deformylase"/>
    <property type="match status" value="1"/>
</dbReference>
<comment type="function">
    <text evidence="3">Removes the formyl group from the N-terminal Met of newly synthesized proteins. Requires at least a dipeptide for an efficient rate of reaction. N-terminal L-methionine is a prerequisite for activity but the enzyme has broad specificity at other positions.</text>
</comment>
<protein>
    <recommendedName>
        <fullName evidence="3">Peptide deformylase</fullName>
        <shortName evidence="3">PDF</shortName>
        <ecNumber evidence="3">3.5.1.88</ecNumber>
    </recommendedName>
    <alternativeName>
        <fullName evidence="3">Polypeptide deformylase</fullName>
    </alternativeName>
</protein>
<dbReference type="PANTHER" id="PTHR10458">
    <property type="entry name" value="PEPTIDE DEFORMYLASE"/>
    <property type="match status" value="1"/>
</dbReference>
<accession>A0A938XNJ3</accession>
<comment type="caution">
    <text evidence="4">The sequence shown here is derived from an EMBL/GenBank/DDBJ whole genome shotgun (WGS) entry which is preliminary data.</text>
</comment>
<dbReference type="PRINTS" id="PR01576">
    <property type="entry name" value="PDEFORMYLASE"/>
</dbReference>
<keyword evidence="5" id="KW-1185">Reference proteome</keyword>
<dbReference type="GO" id="GO:0042586">
    <property type="term" value="F:peptide deformylase activity"/>
    <property type="evidence" value="ECO:0007669"/>
    <property type="project" value="UniProtKB-UniRule"/>
</dbReference>
<comment type="catalytic activity">
    <reaction evidence="3">
        <text>N-terminal N-formyl-L-methionyl-[peptide] + H2O = N-terminal L-methionyl-[peptide] + formate</text>
        <dbReference type="Rhea" id="RHEA:24420"/>
        <dbReference type="Rhea" id="RHEA-COMP:10639"/>
        <dbReference type="Rhea" id="RHEA-COMP:10640"/>
        <dbReference type="ChEBI" id="CHEBI:15377"/>
        <dbReference type="ChEBI" id="CHEBI:15740"/>
        <dbReference type="ChEBI" id="CHEBI:49298"/>
        <dbReference type="ChEBI" id="CHEBI:64731"/>
        <dbReference type="EC" id="3.5.1.88"/>
    </reaction>
</comment>
<dbReference type="InterPro" id="IPR023635">
    <property type="entry name" value="Peptide_deformylase"/>
</dbReference>
<dbReference type="GO" id="GO:0006412">
    <property type="term" value="P:translation"/>
    <property type="evidence" value="ECO:0007669"/>
    <property type="project" value="UniProtKB-UniRule"/>
</dbReference>
<dbReference type="Gene3D" id="3.90.45.10">
    <property type="entry name" value="Peptide deformylase"/>
    <property type="match status" value="1"/>
</dbReference>
<feature type="binding site" evidence="3">
    <location>
        <position position="89"/>
    </location>
    <ligand>
        <name>Fe cation</name>
        <dbReference type="ChEBI" id="CHEBI:24875"/>
    </ligand>
</feature>
<dbReference type="EMBL" id="JAFBDQ010000001">
    <property type="protein sequence ID" value="MBM7555507.1"/>
    <property type="molecule type" value="Genomic_DNA"/>
</dbReference>
<organism evidence="4 5">
    <name type="scientific">Halanaerobacter jeridensis</name>
    <dbReference type="NCBI Taxonomy" id="706427"/>
    <lineage>
        <taxon>Bacteria</taxon>
        <taxon>Bacillati</taxon>
        <taxon>Bacillota</taxon>
        <taxon>Clostridia</taxon>
        <taxon>Halanaerobiales</taxon>
        <taxon>Halobacteroidaceae</taxon>
        <taxon>Halanaerobacter</taxon>
    </lineage>
</organism>
<comment type="cofactor">
    <cofactor evidence="3">
        <name>Fe(2+)</name>
        <dbReference type="ChEBI" id="CHEBI:29033"/>
    </cofactor>
    <text evidence="3">Binds 1 Fe(2+) ion.</text>
</comment>
<sequence>MALLQIREIGDPVLRTETNKVKEVTDKTRDLLDNMQETMYDANGVGLAAPQVGISKAITVIDIGNELLEFINPEIINESERTYIDEEGCLSIPNETGKVERAYGVTVKALDREGKEFELEAEGLLARAIQHELDHLNGVLFTDKTI</sequence>
<dbReference type="SUPFAM" id="SSF56420">
    <property type="entry name" value="Peptide deformylase"/>
    <property type="match status" value="1"/>
</dbReference>
<evidence type="ECO:0000313" key="5">
    <source>
        <dbReference type="Proteomes" id="UP000774000"/>
    </source>
</evidence>
<evidence type="ECO:0000256" key="1">
    <source>
        <dbReference type="ARBA" id="ARBA00010759"/>
    </source>
</evidence>
<dbReference type="NCBIfam" id="NF001159">
    <property type="entry name" value="PRK00150.1-3"/>
    <property type="match status" value="1"/>
</dbReference>
<feature type="active site" evidence="3">
    <location>
        <position position="132"/>
    </location>
</feature>
<keyword evidence="3 4" id="KW-0378">Hydrolase</keyword>
<dbReference type="RefSeq" id="WP_204700213.1">
    <property type="nucleotide sequence ID" value="NZ_JAFBDQ010000001.1"/>
</dbReference>
<gene>
    <name evidence="3" type="primary">def</name>
    <name evidence="4" type="ORF">JOC47_000331</name>
</gene>
<dbReference type="PIRSF" id="PIRSF004749">
    <property type="entry name" value="Pep_def"/>
    <property type="match status" value="1"/>
</dbReference>
<comment type="similarity">
    <text evidence="1 3">Belongs to the polypeptide deformylase family.</text>
</comment>
<dbReference type="EC" id="3.5.1.88" evidence="3"/>
<dbReference type="NCBIfam" id="TIGR00079">
    <property type="entry name" value="pept_deformyl"/>
    <property type="match status" value="1"/>
</dbReference>
<evidence type="ECO:0000256" key="3">
    <source>
        <dbReference type="HAMAP-Rule" id="MF_00163"/>
    </source>
</evidence>
<feature type="binding site" evidence="3">
    <location>
        <position position="135"/>
    </location>
    <ligand>
        <name>Fe cation</name>
        <dbReference type="ChEBI" id="CHEBI:24875"/>
    </ligand>
</feature>
<dbReference type="HAMAP" id="MF_00163">
    <property type="entry name" value="Pep_deformylase"/>
    <property type="match status" value="1"/>
</dbReference>
<keyword evidence="3" id="KW-0479">Metal-binding</keyword>
<evidence type="ECO:0000313" key="4">
    <source>
        <dbReference type="EMBL" id="MBM7555507.1"/>
    </source>
</evidence>